<protein>
    <recommendedName>
        <fullName evidence="6">Ubiquinone biosynthesis protein COQ4 homolog, mitochondrial</fullName>
    </recommendedName>
    <alternativeName>
        <fullName evidence="6">4-hydroxy-3-methoxy-5-polyprenylbenzoate decarboxylase</fullName>
        <ecNumber evidence="6">4.1.1.130</ecNumber>
    </alternativeName>
    <alternativeName>
        <fullName evidence="6">Coenzyme Q biosynthesis protein 4 homolog</fullName>
    </alternativeName>
</protein>
<dbReference type="PANTHER" id="PTHR12922">
    <property type="entry name" value="UBIQUINONE BIOSYNTHESIS PROTEIN"/>
    <property type="match status" value="1"/>
</dbReference>
<reference evidence="8 9" key="1">
    <citation type="submission" date="2018-08" db="EMBL/GenBank/DDBJ databases">
        <authorList>
            <person name="Laetsch R D."/>
            <person name="Stevens L."/>
            <person name="Kumar S."/>
            <person name="Blaxter L. M."/>
        </authorList>
    </citation>
    <scope>NUCLEOTIDE SEQUENCE [LARGE SCALE GENOMIC DNA]</scope>
</reference>
<dbReference type="GO" id="GO:0120539">
    <property type="term" value="F:4-hydroxy-3-methoxy-5-polyprenylbenzoate decarboxylase activity"/>
    <property type="evidence" value="ECO:0007669"/>
    <property type="project" value="UniProtKB-EC"/>
</dbReference>
<evidence type="ECO:0000256" key="4">
    <source>
        <dbReference type="ARBA" id="ARBA00023136"/>
    </source>
</evidence>
<accession>A0A498SUN4</accession>
<dbReference type="EC" id="4.1.1.130" evidence="6"/>
<evidence type="ECO:0000256" key="7">
    <source>
        <dbReference type="SAM" id="MobiDB-lite"/>
    </source>
</evidence>
<evidence type="ECO:0000256" key="6">
    <source>
        <dbReference type="HAMAP-Rule" id="MF_03111"/>
    </source>
</evidence>
<dbReference type="HAMAP" id="MF_03111">
    <property type="entry name" value="Coq4"/>
    <property type="match status" value="1"/>
</dbReference>
<evidence type="ECO:0000256" key="5">
    <source>
        <dbReference type="ARBA" id="ARBA00023239"/>
    </source>
</evidence>
<dbReference type="OrthoDB" id="4249at2759"/>
<keyword evidence="4 6" id="KW-0472">Membrane</keyword>
<evidence type="ECO:0000256" key="3">
    <source>
        <dbReference type="ARBA" id="ARBA00023128"/>
    </source>
</evidence>
<keyword evidence="2 6" id="KW-0999">Mitochondrion inner membrane</keyword>
<comment type="pathway">
    <text evidence="6">Cofactor biosynthesis; ubiquinone biosynthesis.</text>
</comment>
<dbReference type="PANTHER" id="PTHR12922:SF7">
    <property type="entry name" value="UBIQUINONE BIOSYNTHESIS PROTEIN COQ4 HOMOLOG, MITOCHONDRIAL"/>
    <property type="match status" value="1"/>
</dbReference>
<evidence type="ECO:0000256" key="1">
    <source>
        <dbReference type="ARBA" id="ARBA00022688"/>
    </source>
</evidence>
<comment type="subcellular location">
    <subcellularLocation>
        <location evidence="6">Mitochondrion inner membrane</location>
        <topology evidence="6">Peripheral membrane protein</topology>
        <orientation evidence="6">Matrix side</orientation>
    </subcellularLocation>
</comment>
<feature type="binding site" evidence="6">
    <location>
        <position position="213"/>
    </location>
    <ligand>
        <name>Zn(2+)</name>
        <dbReference type="ChEBI" id="CHEBI:29105"/>
    </ligand>
</feature>
<proteinExistence type="inferred from homology"/>
<dbReference type="EMBL" id="UPTC01001740">
    <property type="protein sequence ID" value="VBB32475.1"/>
    <property type="molecule type" value="Genomic_DNA"/>
</dbReference>
<keyword evidence="6" id="KW-0479">Metal-binding</keyword>
<keyword evidence="6" id="KW-0862">Zinc</keyword>
<comment type="function">
    <text evidence="6">Lyase that catalyzes the C1-decarboxylation of 4-hydroxy-3-methoxy-5-(all-trans-polyprenyl)benzoic acid into 2-methoxy-6-(all-trans-polyprenyl)phenol during ubiquinone biosynthesis.</text>
</comment>
<evidence type="ECO:0000313" key="8">
    <source>
        <dbReference type="EMBL" id="VBB32475.1"/>
    </source>
</evidence>
<sequence length="316" mass="35479">MEIDVRARGQAIIPLGLLIIRKRVDATGISADSVPACKSHYTSCLLGQCFFTGKIVIDLYLQDNNKQMAPNTLHIPTSALQKGLLARGSAVTALLNPMRADMVAAMGETAAFWPILEKIRQRMEDDICGRKILRDRSRITNAAVDLNYLRTLPRGTLGKEYSIFLERLNTAPDERPSVKFVDDDDLICIMQRYRETHDFIHLILQMKTTLLEEIDFILFKNGNWLTILTSKITVKCFEGIQLGLPMCILGGVFGGLRLDPKCIEILILNNGAAQNEEEDIATKWCETEENKVHKTKSQERSSTDDRSEKACCNTTS</sequence>
<dbReference type="Proteomes" id="UP000276991">
    <property type="component" value="Unassembled WGS sequence"/>
</dbReference>
<evidence type="ECO:0000256" key="2">
    <source>
        <dbReference type="ARBA" id="ARBA00022792"/>
    </source>
</evidence>
<dbReference type="GO" id="GO:0031314">
    <property type="term" value="C:extrinsic component of mitochondrial inner membrane"/>
    <property type="evidence" value="ECO:0007669"/>
    <property type="project" value="UniProtKB-UniRule"/>
</dbReference>
<feature type="binding site" evidence="6">
    <location>
        <position position="198"/>
    </location>
    <ligand>
        <name>Zn(2+)</name>
        <dbReference type="ChEBI" id="CHEBI:29105"/>
    </ligand>
</feature>
<evidence type="ECO:0000313" key="9">
    <source>
        <dbReference type="Proteomes" id="UP000276991"/>
    </source>
</evidence>
<dbReference type="STRING" id="6277.A0A498SUN4"/>
<organism evidence="8 9">
    <name type="scientific">Acanthocheilonema viteae</name>
    <name type="common">Filarial nematode worm</name>
    <name type="synonym">Dipetalonema viteae</name>
    <dbReference type="NCBI Taxonomy" id="6277"/>
    <lineage>
        <taxon>Eukaryota</taxon>
        <taxon>Metazoa</taxon>
        <taxon>Ecdysozoa</taxon>
        <taxon>Nematoda</taxon>
        <taxon>Chromadorea</taxon>
        <taxon>Rhabditida</taxon>
        <taxon>Spirurina</taxon>
        <taxon>Spiruromorpha</taxon>
        <taxon>Filarioidea</taxon>
        <taxon>Onchocercidae</taxon>
        <taxon>Acanthocheilonema</taxon>
    </lineage>
</organism>
<keyword evidence="5 6" id="KW-0456">Lyase</keyword>
<dbReference type="InterPro" id="IPR027540">
    <property type="entry name" value="Coq4_euk"/>
</dbReference>
<keyword evidence="9" id="KW-1185">Reference proteome</keyword>
<comment type="cofactor">
    <cofactor evidence="6">
        <name>Zn(2+)</name>
        <dbReference type="ChEBI" id="CHEBI:29105"/>
    </cofactor>
</comment>
<dbReference type="GO" id="GO:0008270">
    <property type="term" value="F:zinc ion binding"/>
    <property type="evidence" value="ECO:0007669"/>
    <property type="project" value="UniProtKB-UniRule"/>
</dbReference>
<comment type="subunit">
    <text evidence="6">Component of a multi-subunit COQ enzyme complex.</text>
</comment>
<dbReference type="Pfam" id="PF05019">
    <property type="entry name" value="Coq4"/>
    <property type="match status" value="2"/>
</dbReference>
<feature type="binding site" evidence="6">
    <location>
        <position position="201"/>
    </location>
    <ligand>
        <name>Zn(2+)</name>
        <dbReference type="ChEBI" id="CHEBI:29105"/>
    </ligand>
</feature>
<keyword evidence="1 6" id="KW-0831">Ubiquinone biosynthesis</keyword>
<feature type="binding site" evidence="6">
    <location>
        <position position="197"/>
    </location>
    <ligand>
        <name>Zn(2+)</name>
        <dbReference type="ChEBI" id="CHEBI:29105"/>
    </ligand>
</feature>
<keyword evidence="3 6" id="KW-0496">Mitochondrion</keyword>
<dbReference type="UniPathway" id="UPA00232"/>
<comment type="similarity">
    <text evidence="6">Belongs to the COQ4 family.</text>
</comment>
<comment type="catalytic activity">
    <reaction evidence="6">
        <text>a 4-hydroxy-3-methoxy-5-(all-trans-polyprenyl)benzoate + H(+) = a 2-methoxy-6-(all-trans-polyprenyl)phenol + CO2</text>
        <dbReference type="Rhea" id="RHEA:81179"/>
        <dbReference type="Rhea" id="RHEA-COMP:9551"/>
        <dbReference type="Rhea" id="RHEA-COMP:10931"/>
        <dbReference type="ChEBI" id="CHEBI:15378"/>
        <dbReference type="ChEBI" id="CHEBI:16526"/>
        <dbReference type="ChEBI" id="CHEBI:62731"/>
        <dbReference type="ChEBI" id="CHEBI:84443"/>
        <dbReference type="EC" id="4.1.1.130"/>
    </reaction>
</comment>
<name>A0A498SUN4_ACAVI</name>
<dbReference type="AlphaFoldDB" id="A0A498SUN4"/>
<gene>
    <name evidence="8" type="ORF">NAV_LOCUS7266</name>
</gene>
<feature type="region of interest" description="Disordered" evidence="7">
    <location>
        <begin position="289"/>
        <end position="316"/>
    </location>
</feature>
<dbReference type="InterPro" id="IPR007715">
    <property type="entry name" value="Coq4"/>
</dbReference>
<feature type="compositionally biased region" description="Basic and acidic residues" evidence="7">
    <location>
        <begin position="289"/>
        <end position="309"/>
    </location>
</feature>